<dbReference type="InterPro" id="IPR050548">
    <property type="entry name" value="PcG_chromatin_remod_factors"/>
</dbReference>
<evidence type="ECO:0000313" key="3">
    <source>
        <dbReference type="EMBL" id="KAH8018850.1"/>
    </source>
</evidence>
<feature type="region of interest" description="Disordered" evidence="1">
    <location>
        <begin position="1"/>
        <end position="49"/>
    </location>
</feature>
<keyword evidence="4" id="KW-1185">Reference proteome</keyword>
<dbReference type="Proteomes" id="UP000821866">
    <property type="component" value="Chromosome 8"/>
</dbReference>
<dbReference type="PROSITE" id="PS50105">
    <property type="entry name" value="SAM_DOMAIN"/>
    <property type="match status" value="1"/>
</dbReference>
<dbReference type="EMBL" id="JABSTU010000010">
    <property type="protein sequence ID" value="KAH8018850.1"/>
    <property type="molecule type" value="Genomic_DNA"/>
</dbReference>
<dbReference type="Gene3D" id="1.10.150.50">
    <property type="entry name" value="Transcription Factor, Ets-1"/>
    <property type="match status" value="1"/>
</dbReference>
<accession>A0A9J6DA69</accession>
<dbReference type="GO" id="GO:0003682">
    <property type="term" value="F:chromatin binding"/>
    <property type="evidence" value="ECO:0007669"/>
    <property type="project" value="TreeGrafter"/>
</dbReference>
<name>A0A9J6DA69_RHIMP</name>
<reference evidence="3" key="1">
    <citation type="journal article" date="2020" name="Cell">
        <title>Large-Scale Comparative Analyses of Tick Genomes Elucidate Their Genetic Diversity and Vector Capacities.</title>
        <authorList>
            <consortium name="Tick Genome and Microbiome Consortium (TIGMIC)"/>
            <person name="Jia N."/>
            <person name="Wang J."/>
            <person name="Shi W."/>
            <person name="Du L."/>
            <person name="Sun Y."/>
            <person name="Zhan W."/>
            <person name="Jiang J.F."/>
            <person name="Wang Q."/>
            <person name="Zhang B."/>
            <person name="Ji P."/>
            <person name="Bell-Sakyi L."/>
            <person name="Cui X.M."/>
            <person name="Yuan T.T."/>
            <person name="Jiang B.G."/>
            <person name="Yang W.F."/>
            <person name="Lam T.T."/>
            <person name="Chang Q.C."/>
            <person name="Ding S.J."/>
            <person name="Wang X.J."/>
            <person name="Zhu J.G."/>
            <person name="Ruan X.D."/>
            <person name="Zhao L."/>
            <person name="Wei J.T."/>
            <person name="Ye R.Z."/>
            <person name="Que T.C."/>
            <person name="Du C.H."/>
            <person name="Zhou Y.H."/>
            <person name="Cheng J.X."/>
            <person name="Dai P.F."/>
            <person name="Guo W.B."/>
            <person name="Han X.H."/>
            <person name="Huang E.J."/>
            <person name="Li L.F."/>
            <person name="Wei W."/>
            <person name="Gao Y.C."/>
            <person name="Liu J.Z."/>
            <person name="Shao H.Z."/>
            <person name="Wang X."/>
            <person name="Wang C.C."/>
            <person name="Yang T.C."/>
            <person name="Huo Q.B."/>
            <person name="Li W."/>
            <person name="Chen H.Y."/>
            <person name="Chen S.E."/>
            <person name="Zhou L.G."/>
            <person name="Ni X.B."/>
            <person name="Tian J.H."/>
            <person name="Sheng Y."/>
            <person name="Liu T."/>
            <person name="Pan Y.S."/>
            <person name="Xia L.Y."/>
            <person name="Li J."/>
            <person name="Zhao F."/>
            <person name="Cao W.C."/>
        </authorList>
    </citation>
    <scope>NUCLEOTIDE SEQUENCE</scope>
    <source>
        <strain evidence="3">Rmic-2018</strain>
    </source>
</reference>
<comment type="caution">
    <text evidence="3">The sequence shown here is derived from an EMBL/GenBank/DDBJ whole genome shotgun (WGS) entry which is preliminary data.</text>
</comment>
<dbReference type="SMART" id="SM00454">
    <property type="entry name" value="SAM"/>
    <property type="match status" value="1"/>
</dbReference>
<gene>
    <name evidence="3" type="ORF">HPB51_012804</name>
</gene>
<sequence>MSAMRGQNTRGRAPPMGSWDTPRGTPPYFGQSQQGPETRPEGPLTEDGRTLGISEHFRRLPATIVSKPGVTTSLIDGCVTQESLQPCPSTTAATTTSVVGPQYCYRVSITDAPPLTIPGPGTSGAVTQVVTAERDPPQFLDSSFVKTPAMTESFPGAATSHTKLRPKHKPPPLACMKTEKRLQTTPSETTSSVPGAAATMTKSMLVNGKPLRIPPTFPLDSAASQVSRAVLTIPRRRQLEPTYPLQNWDNSPEKWTVEDVARYISGIRGCENMAEKFRHHEIDGGALFLIKEHHLMMAMNVRLGPALKVCAAIGALHRVCQDNQTFRARRNIAKNRCSTCFI</sequence>
<evidence type="ECO:0000313" key="4">
    <source>
        <dbReference type="Proteomes" id="UP000821866"/>
    </source>
</evidence>
<dbReference type="PANTHER" id="PTHR12247">
    <property type="entry name" value="POLYCOMB GROUP PROTEIN"/>
    <property type="match status" value="1"/>
</dbReference>
<evidence type="ECO:0000256" key="1">
    <source>
        <dbReference type="SAM" id="MobiDB-lite"/>
    </source>
</evidence>
<feature type="domain" description="SAM" evidence="2">
    <location>
        <begin position="255"/>
        <end position="304"/>
    </location>
</feature>
<dbReference type="InterPro" id="IPR001660">
    <property type="entry name" value="SAM"/>
</dbReference>
<reference evidence="3" key="2">
    <citation type="submission" date="2021-09" db="EMBL/GenBank/DDBJ databases">
        <authorList>
            <person name="Jia N."/>
            <person name="Wang J."/>
            <person name="Shi W."/>
            <person name="Du L."/>
            <person name="Sun Y."/>
            <person name="Zhan W."/>
            <person name="Jiang J."/>
            <person name="Wang Q."/>
            <person name="Zhang B."/>
            <person name="Ji P."/>
            <person name="Sakyi L.B."/>
            <person name="Cui X."/>
            <person name="Yuan T."/>
            <person name="Jiang B."/>
            <person name="Yang W."/>
            <person name="Lam T.T.-Y."/>
            <person name="Chang Q."/>
            <person name="Ding S."/>
            <person name="Wang X."/>
            <person name="Zhu J."/>
            <person name="Ruan X."/>
            <person name="Zhao L."/>
            <person name="Wei J."/>
            <person name="Que T."/>
            <person name="Du C."/>
            <person name="Cheng J."/>
            <person name="Dai P."/>
            <person name="Han X."/>
            <person name="Huang E."/>
            <person name="Gao Y."/>
            <person name="Liu J."/>
            <person name="Shao H."/>
            <person name="Ye R."/>
            <person name="Li L."/>
            <person name="Wei W."/>
            <person name="Wang X."/>
            <person name="Wang C."/>
            <person name="Huo Q."/>
            <person name="Li W."/>
            <person name="Guo W."/>
            <person name="Chen H."/>
            <person name="Chen S."/>
            <person name="Zhou L."/>
            <person name="Zhou L."/>
            <person name="Ni X."/>
            <person name="Tian J."/>
            <person name="Zhou Y."/>
            <person name="Sheng Y."/>
            <person name="Liu T."/>
            <person name="Pan Y."/>
            <person name="Xia L."/>
            <person name="Li J."/>
            <person name="Zhao F."/>
            <person name="Cao W."/>
        </authorList>
    </citation>
    <scope>NUCLEOTIDE SEQUENCE</scope>
    <source>
        <strain evidence="3">Rmic-2018</strain>
        <tissue evidence="3">Larvae</tissue>
    </source>
</reference>
<dbReference type="InterPro" id="IPR013761">
    <property type="entry name" value="SAM/pointed_sf"/>
</dbReference>
<dbReference type="PANTHER" id="PTHR12247:SF140">
    <property type="entry name" value="POLYHOMEOTIC HOMOLOG 1"/>
    <property type="match status" value="1"/>
</dbReference>
<dbReference type="SUPFAM" id="SSF47769">
    <property type="entry name" value="SAM/Pointed domain"/>
    <property type="match status" value="1"/>
</dbReference>
<dbReference type="Pfam" id="PF00536">
    <property type="entry name" value="SAM_1"/>
    <property type="match status" value="1"/>
</dbReference>
<dbReference type="GO" id="GO:0042393">
    <property type="term" value="F:histone binding"/>
    <property type="evidence" value="ECO:0007669"/>
    <property type="project" value="TreeGrafter"/>
</dbReference>
<feature type="region of interest" description="Disordered" evidence="1">
    <location>
        <begin position="155"/>
        <end position="174"/>
    </location>
</feature>
<dbReference type="VEuPathDB" id="VectorBase:LOC119164958"/>
<dbReference type="AlphaFoldDB" id="A0A9J6DA69"/>
<dbReference type="GO" id="GO:0035102">
    <property type="term" value="C:PRC1 complex"/>
    <property type="evidence" value="ECO:0007669"/>
    <property type="project" value="TreeGrafter"/>
</dbReference>
<organism evidence="3 4">
    <name type="scientific">Rhipicephalus microplus</name>
    <name type="common">Cattle tick</name>
    <name type="synonym">Boophilus microplus</name>
    <dbReference type="NCBI Taxonomy" id="6941"/>
    <lineage>
        <taxon>Eukaryota</taxon>
        <taxon>Metazoa</taxon>
        <taxon>Ecdysozoa</taxon>
        <taxon>Arthropoda</taxon>
        <taxon>Chelicerata</taxon>
        <taxon>Arachnida</taxon>
        <taxon>Acari</taxon>
        <taxon>Parasitiformes</taxon>
        <taxon>Ixodida</taxon>
        <taxon>Ixodoidea</taxon>
        <taxon>Ixodidae</taxon>
        <taxon>Rhipicephalinae</taxon>
        <taxon>Rhipicephalus</taxon>
        <taxon>Boophilus</taxon>
    </lineage>
</organism>
<protein>
    <recommendedName>
        <fullName evidence="2">SAM domain-containing protein</fullName>
    </recommendedName>
</protein>
<feature type="compositionally biased region" description="Polar residues" evidence="1">
    <location>
        <begin position="1"/>
        <end position="10"/>
    </location>
</feature>
<dbReference type="GO" id="GO:0045892">
    <property type="term" value="P:negative regulation of DNA-templated transcription"/>
    <property type="evidence" value="ECO:0007669"/>
    <property type="project" value="TreeGrafter"/>
</dbReference>
<proteinExistence type="predicted"/>
<evidence type="ECO:0000259" key="2">
    <source>
        <dbReference type="PROSITE" id="PS50105"/>
    </source>
</evidence>